<evidence type="ECO:0000313" key="3">
    <source>
        <dbReference type="Proteomes" id="UP000001026"/>
    </source>
</evidence>
<organism evidence="2 3">
    <name type="scientific">Prochlorococcus marinus subsp. pastoris (strain CCMP1986 / NIES-2087 / MED4)</name>
    <dbReference type="NCBI Taxonomy" id="59919"/>
    <lineage>
        <taxon>Bacteria</taxon>
        <taxon>Bacillati</taxon>
        <taxon>Cyanobacteriota</taxon>
        <taxon>Cyanophyceae</taxon>
        <taxon>Synechococcales</taxon>
        <taxon>Prochlorococcaceae</taxon>
        <taxon>Prochlorococcus</taxon>
    </lineage>
</organism>
<dbReference type="OrthoDB" id="108903at2"/>
<dbReference type="InterPro" id="IPR029058">
    <property type="entry name" value="AB_hydrolase_fold"/>
</dbReference>
<dbReference type="PANTHER" id="PTHR43056:SF5">
    <property type="entry name" value="PEPTIDASE S9 PROLYL OLIGOPEPTIDASE CATALYTIC DOMAIN-CONTAINING PROTEIN"/>
    <property type="match status" value="1"/>
</dbReference>
<dbReference type="HOGENOM" id="CLU_012236_1_0_3"/>
<sequence length="642" mass="74458">MNNAKNLKIKQIDKKNISFKELSLIKNIIFWVDIIPGDQTQKNAIFARPFHDKNAIPQKLTGDNFYIKSNFHGYGGKSYQCIEVNDHIYLIWVDQLSKAMWLKIFKVQEKVLKNDNQYLLCDVEPRQLTESIKTNFDTSFVISKNNLLFGLCEIKHRDYLFSLNLKKTKQDIRIIKKFDNFAGNLSSNISADLFSWIEWNAGSMPWERNELFFAMIDNDGEIQNIKNFSNKFVNEEKNVSFFQPYWMSDTTLVCSEDSTGWWNLLFLDLTDIKNIILKKRIIKPLTEYGSPQWVSGISFFSGNIKNLFCVAKKDNSWVLEHYQNCECIKELKLPFCSIGDLDVCDQKLVIRGCSFGCFEELFECDFGEKSHTKLLNEISLESINEYSRPESFWFKGFNNQPTHSFIYKPLFERFIKSPLIVKAHSGPTACFDGSLNSEVQHWTSKGFTVAEVNYGGSSGFGREYRERLNYKWGILDSYDCKALVLDLIRLNLVDRTKVAILGNSAGGLTAINALCEGDLFKVAICKYPVLDLNDMHQHTHRFEKGYLNSLIGRYSKFHNEYKLRSPIYKINHLKKPVLLFHGKKDLVISCKKTLQIKEKLLKNNKNSEVIIFENEGHGFKNTNNKKQVLIKTQEFLEKTLNI</sequence>
<dbReference type="GO" id="GO:0008236">
    <property type="term" value="F:serine-type peptidase activity"/>
    <property type="evidence" value="ECO:0007669"/>
    <property type="project" value="InterPro"/>
</dbReference>
<dbReference type="SUPFAM" id="SSF53474">
    <property type="entry name" value="alpha/beta-Hydrolases"/>
    <property type="match status" value="1"/>
</dbReference>
<dbReference type="InterPro" id="IPR050585">
    <property type="entry name" value="Xaa-Pro_dipeptidyl-ppase/CocE"/>
</dbReference>
<protein>
    <submittedName>
        <fullName evidence="2">Esterase/lipase/thioesterase family active site</fullName>
    </submittedName>
</protein>
<dbReference type="RefSeq" id="WP_011131707.1">
    <property type="nucleotide sequence ID" value="NC_005072.1"/>
</dbReference>
<dbReference type="Gene3D" id="3.40.50.1820">
    <property type="entry name" value="alpha/beta hydrolase"/>
    <property type="match status" value="1"/>
</dbReference>
<reference evidence="2 3" key="1">
    <citation type="journal article" date="2003" name="Nature">
        <title>Genome divergence in two Prochlorococcus ecotypes reflects oceanic niche differentiation.</title>
        <authorList>
            <person name="Rocap G."/>
            <person name="Larimer F.W."/>
            <person name="Lamerdin J.E."/>
            <person name="Malfatti S."/>
            <person name="Chain P."/>
            <person name="Ahlgren N.A."/>
            <person name="Arellano A."/>
            <person name="Coleman M."/>
            <person name="Hauser L."/>
            <person name="Hess W.R."/>
            <person name="Johnson Z.I."/>
            <person name="Land M.L."/>
            <person name="Lindell D."/>
            <person name="Post A.F."/>
            <person name="Regala W."/>
            <person name="Shah M."/>
            <person name="Shaw S.L."/>
            <person name="Steglich C."/>
            <person name="Sullivan M.B."/>
            <person name="Ting C.S."/>
            <person name="Tolonen A."/>
            <person name="Webb E.A."/>
            <person name="Zinser E.R."/>
            <person name="Chisholm S.W."/>
        </authorList>
    </citation>
    <scope>NUCLEOTIDE SEQUENCE [LARGE SCALE GENOMIC DNA]</scope>
    <source>
        <strain evidence="3">CCMP1986 / NIES-2087 / MED4</strain>
    </source>
</reference>
<proteinExistence type="predicted"/>
<accession>Q7V3K6</accession>
<dbReference type="eggNOG" id="COG1506">
    <property type="taxonomic scope" value="Bacteria"/>
</dbReference>
<dbReference type="Proteomes" id="UP000001026">
    <property type="component" value="Chromosome"/>
</dbReference>
<dbReference type="PANTHER" id="PTHR43056">
    <property type="entry name" value="PEPTIDASE S9 PROLYL OLIGOPEPTIDASE"/>
    <property type="match status" value="1"/>
</dbReference>
<dbReference type="AlphaFoldDB" id="Q7V3K6"/>
<dbReference type="EMBL" id="BX548174">
    <property type="protein sequence ID" value="CAE18528.1"/>
    <property type="molecule type" value="Genomic_DNA"/>
</dbReference>
<dbReference type="Pfam" id="PF00326">
    <property type="entry name" value="Peptidase_S9"/>
    <property type="match status" value="1"/>
</dbReference>
<dbReference type="InterPro" id="IPR001375">
    <property type="entry name" value="Peptidase_S9_cat"/>
</dbReference>
<dbReference type="ESTHER" id="promp-q7v3k6">
    <property type="family name" value="PMH_Peptidase_S9"/>
</dbReference>
<evidence type="ECO:0000259" key="1">
    <source>
        <dbReference type="Pfam" id="PF00326"/>
    </source>
</evidence>
<dbReference type="KEGG" id="pmm:PMM0069"/>
<dbReference type="STRING" id="59919.PMM0069"/>
<feature type="domain" description="Peptidase S9 prolyl oligopeptidase catalytic" evidence="1">
    <location>
        <begin position="435"/>
        <end position="641"/>
    </location>
</feature>
<dbReference type="GO" id="GO:0006508">
    <property type="term" value="P:proteolysis"/>
    <property type="evidence" value="ECO:0007669"/>
    <property type="project" value="InterPro"/>
</dbReference>
<evidence type="ECO:0000313" key="2">
    <source>
        <dbReference type="EMBL" id="CAE18528.1"/>
    </source>
</evidence>
<gene>
    <name evidence="2" type="ordered locus">PMM0069</name>
</gene>
<name>Q7V3K6_PROMP</name>